<feature type="compositionally biased region" description="Low complexity" evidence="1">
    <location>
        <begin position="213"/>
        <end position="237"/>
    </location>
</feature>
<evidence type="ECO:0000313" key="3">
    <source>
        <dbReference type="EMBL" id="CAE2282176.1"/>
    </source>
</evidence>
<gene>
    <name evidence="3" type="ORF">GTHE00462_LOCUS9289</name>
</gene>
<dbReference type="SMART" id="SM00166">
    <property type="entry name" value="UBX"/>
    <property type="match status" value="1"/>
</dbReference>
<feature type="domain" description="UBX" evidence="2">
    <location>
        <begin position="447"/>
        <end position="526"/>
    </location>
</feature>
<dbReference type="SUPFAM" id="SSF54236">
    <property type="entry name" value="Ubiquitin-like"/>
    <property type="match status" value="1"/>
</dbReference>
<dbReference type="SMART" id="SM00580">
    <property type="entry name" value="PUG"/>
    <property type="match status" value="1"/>
</dbReference>
<dbReference type="Pfam" id="PF00789">
    <property type="entry name" value="UBX"/>
    <property type="match status" value="1"/>
</dbReference>
<dbReference type="PANTHER" id="PTHR23153">
    <property type="entry name" value="UBX-RELATED"/>
    <property type="match status" value="1"/>
</dbReference>
<evidence type="ECO:0000259" key="2">
    <source>
        <dbReference type="PROSITE" id="PS50033"/>
    </source>
</evidence>
<dbReference type="AlphaFoldDB" id="A0A7S4NEX1"/>
<dbReference type="PANTHER" id="PTHR23153:SF38">
    <property type="entry name" value="UBX DOMAIN-CONTAINING PROTEIN 6"/>
    <property type="match status" value="1"/>
</dbReference>
<feature type="region of interest" description="Disordered" evidence="1">
    <location>
        <begin position="559"/>
        <end position="594"/>
    </location>
</feature>
<sequence>MGNSQNSKQQRFHGGGQATGYRRETERPANVPAAPPNVPIQQVPIRQVPPSRVVEKPPRFTGGGVALGTRATNDEQKAINAAIVEAQIKEVEALLALVADAPVEVLEPALDLLYKICSAIVEKPNEAKVRKIRWNNEKVQKHLGGVPIAMDFLIASGFSIKKMPAEKSPSELEEVILFEETASLRLLDEVRKRLKKAVDACRERRMSMPNPIPSESFGSESFLSDSSSSLPVSVGEDAGPEVQVPLQEAAGAKMEEDTKEVSSGRDVQSLSDRLTCIYLTVQGANPEELLPALEMMVKICSGILDQPGNDKVRRINCKSASFQKIAKFHSLSLMLEAVGFESISDNGEELLRFPTDGSQFQLAELKSILLRELQTLRSPSTAEAPKARRIDRELLVFKRRDDGPDPGRFNVPDSYFEMTSADVKSAQSSAATKGMLMTKAMREALKPKYRFCLIRVRLTDGFIIQGKFLPNETIDAVRTWVQSCMLRPELSFYLSSMPPVKKVTEPNFIGKTLSELSLVPTSLLNFFWTTENQGAPVLKQELAAFAQFLDSNSYTLPPSERGSPAWMNNLRPSAEQQQQQVERANAVPKWLPQK</sequence>
<feature type="region of interest" description="Disordered" evidence="1">
    <location>
        <begin position="206"/>
        <end position="238"/>
    </location>
</feature>
<dbReference type="Gene3D" id="1.20.58.2190">
    <property type="match status" value="2"/>
</dbReference>
<dbReference type="Pfam" id="PF09409">
    <property type="entry name" value="PUB"/>
    <property type="match status" value="1"/>
</dbReference>
<dbReference type="SUPFAM" id="SSF143503">
    <property type="entry name" value="PUG domain-like"/>
    <property type="match status" value="2"/>
</dbReference>
<feature type="compositionally biased region" description="Polar residues" evidence="1">
    <location>
        <begin position="570"/>
        <end position="582"/>
    </location>
</feature>
<dbReference type="InterPro" id="IPR029071">
    <property type="entry name" value="Ubiquitin-like_domsf"/>
</dbReference>
<organism evidence="3">
    <name type="scientific">Guillardia theta</name>
    <name type="common">Cryptophyte</name>
    <name type="synonym">Cryptomonas phi</name>
    <dbReference type="NCBI Taxonomy" id="55529"/>
    <lineage>
        <taxon>Eukaryota</taxon>
        <taxon>Cryptophyceae</taxon>
        <taxon>Pyrenomonadales</taxon>
        <taxon>Geminigeraceae</taxon>
        <taxon>Guillardia</taxon>
    </lineage>
</organism>
<feature type="region of interest" description="Disordered" evidence="1">
    <location>
        <begin position="1"/>
        <end position="67"/>
    </location>
</feature>
<accession>A0A7S4NEX1</accession>
<name>A0A7S4NEX1_GUITH</name>
<dbReference type="Gene3D" id="3.10.20.90">
    <property type="entry name" value="Phosphatidylinositol 3-kinase Catalytic Subunit, Chain A, domain 1"/>
    <property type="match status" value="1"/>
</dbReference>
<evidence type="ECO:0000256" key="1">
    <source>
        <dbReference type="SAM" id="MobiDB-lite"/>
    </source>
</evidence>
<dbReference type="InterPro" id="IPR001012">
    <property type="entry name" value="UBX_dom"/>
</dbReference>
<dbReference type="GO" id="GO:0005737">
    <property type="term" value="C:cytoplasm"/>
    <property type="evidence" value="ECO:0007669"/>
    <property type="project" value="TreeGrafter"/>
</dbReference>
<dbReference type="PROSITE" id="PS50033">
    <property type="entry name" value="UBX"/>
    <property type="match status" value="1"/>
</dbReference>
<protein>
    <recommendedName>
        <fullName evidence="2">UBX domain-containing protein</fullName>
    </recommendedName>
</protein>
<dbReference type="InterPro" id="IPR018997">
    <property type="entry name" value="PUB_domain"/>
</dbReference>
<dbReference type="CDD" id="cd09212">
    <property type="entry name" value="PUB"/>
    <property type="match status" value="2"/>
</dbReference>
<reference evidence="3" key="1">
    <citation type="submission" date="2021-01" db="EMBL/GenBank/DDBJ databases">
        <authorList>
            <person name="Corre E."/>
            <person name="Pelletier E."/>
            <person name="Niang G."/>
            <person name="Scheremetjew M."/>
            <person name="Finn R."/>
            <person name="Kale V."/>
            <person name="Holt S."/>
            <person name="Cochrane G."/>
            <person name="Meng A."/>
            <person name="Brown T."/>
            <person name="Cohen L."/>
        </authorList>
    </citation>
    <scope>NUCLEOTIDE SEQUENCE</scope>
    <source>
        <strain evidence="3">CCMP 2712</strain>
    </source>
</reference>
<proteinExistence type="predicted"/>
<dbReference type="EMBL" id="HBKN01011847">
    <property type="protein sequence ID" value="CAE2282176.1"/>
    <property type="molecule type" value="Transcribed_RNA"/>
</dbReference>
<dbReference type="InterPro" id="IPR036339">
    <property type="entry name" value="PUB-like_dom_sf"/>
</dbReference>
<feature type="compositionally biased region" description="Low complexity" evidence="1">
    <location>
        <begin position="39"/>
        <end position="52"/>
    </location>
</feature>